<evidence type="ECO:0000256" key="1">
    <source>
        <dbReference type="SAM" id="MobiDB-lite"/>
    </source>
</evidence>
<dbReference type="PANTHER" id="PTHR33096:SF1">
    <property type="entry name" value="CXC1-LIKE CYSTEINE CLUSTER ASSOCIATED WITH KDZ TRANSPOSASES DOMAIN-CONTAINING PROTEIN"/>
    <property type="match status" value="1"/>
</dbReference>
<evidence type="ECO:0000313" key="2">
    <source>
        <dbReference type="EMBL" id="OSD05539.1"/>
    </source>
</evidence>
<accession>A0A1Y2IWK4</accession>
<sequence length="587" mass="66529">SWGIFEETGIFASACRHGLILWLVDMIRCGESAKHGLAVMARVLRILQGRTLGGFDIGCTFQETVKSSSLGPEFLESASRLCVNAFHGYSHNYQCQLRNHPNIVLGIGIEDLEIMERIFSASNHLAPIIRYASAYRRRLLIDAFFHHWDGEKYQNLALMLYNNLKQALDIINKTTPELEDALKAINASVSDLRSYRQQELEYFDQLGEEQPRDVHAVAYVETLHELAELDDAEERFLKTVPTDYAPSLAFLPPVNAPVMYDAEMSATRKAETRRRFLRERQKVLMLEVTSLEVKLGVKARWQPGDAEYKRVMDYIATRKYHRALGRLQRLVVQRLFELHRMNLSQTGYRVRTHIAKHLQSRCRAIRNAVKTYNAAAAALNPPRPALNWERVSHMTFIEEFELLKDTRGDLEGKPWSQPVVRETMRLAHRIDRAQEEIERVCIETRRLHTSIHDEDVLFEVVLDDLRVRGDPWHDAVLEHVTRRQRVNARLLVYIEKIYQTDGFVGSPGPGQRMGAVLPALLSQSELLARAATTTSPASTTPSPEATPASRSDPLASSVCGGGDASTHNTLSMKEGNVTAQFAAPLHC</sequence>
<dbReference type="PANTHER" id="PTHR33096">
    <property type="entry name" value="CXC2 DOMAIN-CONTAINING PROTEIN"/>
    <property type="match status" value="1"/>
</dbReference>
<dbReference type="InterPro" id="IPR040521">
    <property type="entry name" value="KDZ"/>
</dbReference>
<protein>
    <submittedName>
        <fullName evidence="2">Uncharacterized protein</fullName>
    </submittedName>
</protein>
<feature type="non-terminal residue" evidence="2">
    <location>
        <position position="1"/>
    </location>
</feature>
<organism evidence="2 3">
    <name type="scientific">Trametes coccinea (strain BRFM310)</name>
    <name type="common">Pycnoporus coccineus</name>
    <dbReference type="NCBI Taxonomy" id="1353009"/>
    <lineage>
        <taxon>Eukaryota</taxon>
        <taxon>Fungi</taxon>
        <taxon>Dikarya</taxon>
        <taxon>Basidiomycota</taxon>
        <taxon>Agaricomycotina</taxon>
        <taxon>Agaricomycetes</taxon>
        <taxon>Polyporales</taxon>
        <taxon>Polyporaceae</taxon>
        <taxon>Trametes</taxon>
    </lineage>
</organism>
<dbReference type="AlphaFoldDB" id="A0A1Y2IWK4"/>
<dbReference type="STRING" id="1353009.A0A1Y2IWK4"/>
<dbReference type="EMBL" id="KZ084093">
    <property type="protein sequence ID" value="OSD05539.1"/>
    <property type="molecule type" value="Genomic_DNA"/>
</dbReference>
<reference evidence="2 3" key="1">
    <citation type="journal article" date="2015" name="Biotechnol. Biofuels">
        <title>Enhanced degradation of softwood versus hardwood by the white-rot fungus Pycnoporus coccineus.</title>
        <authorList>
            <person name="Couturier M."/>
            <person name="Navarro D."/>
            <person name="Chevret D."/>
            <person name="Henrissat B."/>
            <person name="Piumi F."/>
            <person name="Ruiz-Duenas F.J."/>
            <person name="Martinez A.T."/>
            <person name="Grigoriev I.V."/>
            <person name="Riley R."/>
            <person name="Lipzen A."/>
            <person name="Berrin J.G."/>
            <person name="Master E.R."/>
            <person name="Rosso M.N."/>
        </authorList>
    </citation>
    <scope>NUCLEOTIDE SEQUENCE [LARGE SCALE GENOMIC DNA]</scope>
    <source>
        <strain evidence="2 3">BRFM310</strain>
    </source>
</reference>
<gene>
    <name evidence="2" type="ORF">PYCCODRAFT_1362075</name>
</gene>
<feature type="compositionally biased region" description="Low complexity" evidence="1">
    <location>
        <begin position="529"/>
        <end position="551"/>
    </location>
</feature>
<dbReference type="OrthoDB" id="2689725at2759"/>
<feature type="region of interest" description="Disordered" evidence="1">
    <location>
        <begin position="529"/>
        <end position="571"/>
    </location>
</feature>
<keyword evidence="3" id="KW-1185">Reference proteome</keyword>
<evidence type="ECO:0000313" key="3">
    <source>
        <dbReference type="Proteomes" id="UP000193067"/>
    </source>
</evidence>
<name>A0A1Y2IWK4_TRAC3</name>
<dbReference type="Pfam" id="PF18758">
    <property type="entry name" value="KDZ"/>
    <property type="match status" value="1"/>
</dbReference>
<dbReference type="Proteomes" id="UP000193067">
    <property type="component" value="Unassembled WGS sequence"/>
</dbReference>
<proteinExistence type="predicted"/>